<proteinExistence type="predicted"/>
<dbReference type="EMBL" id="JBHMAX010000012">
    <property type="protein sequence ID" value="MFB9731547.1"/>
    <property type="molecule type" value="Genomic_DNA"/>
</dbReference>
<dbReference type="PROSITE" id="PS51257">
    <property type="entry name" value="PROKAR_LIPOPROTEIN"/>
    <property type="match status" value="1"/>
</dbReference>
<protein>
    <submittedName>
        <fullName evidence="2">Uncharacterized protein</fullName>
    </submittedName>
</protein>
<dbReference type="Proteomes" id="UP001589613">
    <property type="component" value="Unassembled WGS sequence"/>
</dbReference>
<evidence type="ECO:0000256" key="1">
    <source>
        <dbReference type="SAM" id="MobiDB-lite"/>
    </source>
</evidence>
<organism evidence="2 3">
    <name type="scientific">Ornithinimicrobium kibberense</name>
    <dbReference type="NCBI Taxonomy" id="282060"/>
    <lineage>
        <taxon>Bacteria</taxon>
        <taxon>Bacillati</taxon>
        <taxon>Actinomycetota</taxon>
        <taxon>Actinomycetes</taxon>
        <taxon>Micrococcales</taxon>
        <taxon>Ornithinimicrobiaceae</taxon>
        <taxon>Ornithinimicrobium</taxon>
    </lineage>
</organism>
<evidence type="ECO:0000313" key="3">
    <source>
        <dbReference type="Proteomes" id="UP001589613"/>
    </source>
</evidence>
<dbReference type="RefSeq" id="WP_141337000.1">
    <property type="nucleotide sequence ID" value="NZ_JBHMAX010000012.1"/>
</dbReference>
<feature type="region of interest" description="Disordered" evidence="1">
    <location>
        <begin position="36"/>
        <end position="94"/>
    </location>
</feature>
<feature type="compositionally biased region" description="Gly residues" evidence="1">
    <location>
        <begin position="59"/>
        <end position="78"/>
    </location>
</feature>
<gene>
    <name evidence="2" type="ORF">ACFFN0_05785</name>
</gene>
<keyword evidence="3" id="KW-1185">Reference proteome</keyword>
<evidence type="ECO:0000313" key="2">
    <source>
        <dbReference type="EMBL" id="MFB9731547.1"/>
    </source>
</evidence>
<accession>A0ABV5V1A0</accession>
<name>A0ABV5V1A0_9MICO</name>
<sequence length="247" mass="24026">MTVHGRAGMRPPGRSRRWTAAGVAALVLLAGCSVGDGDDGEEPAGGTAGVEDGDDAGDGAAGTAGAGEGSGEGSGGSAGPPTEPADIAPVVAGRSVSGGGGTVTVEGDHAGFVLPSGNIACSVTAASAVCQVAEKGFTPQADHLASTLVGGCTAEEADALMLSAERGAWTCLPEPLLGQAAVDAGGWWAQEAGETADVDGTTVAVLPYGSSLTLGPVTCTSAQDGVRCDSNEIGKSFLLSNTTYQYD</sequence>
<reference evidence="2 3" key="1">
    <citation type="submission" date="2024-09" db="EMBL/GenBank/DDBJ databases">
        <authorList>
            <person name="Sun Q."/>
            <person name="Mori K."/>
        </authorList>
    </citation>
    <scope>NUCLEOTIDE SEQUENCE [LARGE SCALE GENOMIC DNA]</scope>
    <source>
        <strain evidence="2 3">JCM 12763</strain>
    </source>
</reference>
<comment type="caution">
    <text evidence="2">The sequence shown here is derived from an EMBL/GenBank/DDBJ whole genome shotgun (WGS) entry which is preliminary data.</text>
</comment>